<organism evidence="1 2">
    <name type="scientific">Paramecium sonneborni</name>
    <dbReference type="NCBI Taxonomy" id="65129"/>
    <lineage>
        <taxon>Eukaryota</taxon>
        <taxon>Sar</taxon>
        <taxon>Alveolata</taxon>
        <taxon>Ciliophora</taxon>
        <taxon>Intramacronucleata</taxon>
        <taxon>Oligohymenophorea</taxon>
        <taxon>Peniculida</taxon>
        <taxon>Parameciidae</taxon>
        <taxon>Paramecium</taxon>
    </lineage>
</organism>
<accession>A0A8S1JX17</accession>
<gene>
    <name evidence="1" type="ORF">PSON_ATCC_30995.1.T0020198</name>
</gene>
<name>A0A8S1JX17_9CILI</name>
<evidence type="ECO:0000313" key="2">
    <source>
        <dbReference type="Proteomes" id="UP000692954"/>
    </source>
</evidence>
<dbReference type="Proteomes" id="UP000692954">
    <property type="component" value="Unassembled WGS sequence"/>
</dbReference>
<proteinExistence type="predicted"/>
<reference evidence="1" key="1">
    <citation type="submission" date="2021-01" db="EMBL/GenBank/DDBJ databases">
        <authorList>
            <consortium name="Genoscope - CEA"/>
            <person name="William W."/>
        </authorList>
    </citation>
    <scope>NUCLEOTIDE SEQUENCE</scope>
</reference>
<dbReference type="AlphaFoldDB" id="A0A8S1JX17"/>
<dbReference type="EMBL" id="CAJJDN010000002">
    <property type="protein sequence ID" value="CAD8047051.1"/>
    <property type="molecule type" value="Genomic_DNA"/>
</dbReference>
<keyword evidence="2" id="KW-1185">Reference proteome</keyword>
<protein>
    <submittedName>
        <fullName evidence="1">Uncharacterized protein</fullName>
    </submittedName>
</protein>
<evidence type="ECO:0000313" key="1">
    <source>
        <dbReference type="EMBL" id="CAD8047051.1"/>
    </source>
</evidence>
<comment type="caution">
    <text evidence="1">The sequence shown here is derived from an EMBL/GenBank/DDBJ whole genome shotgun (WGS) entry which is preliminary data.</text>
</comment>
<sequence>MKNKLKNIKPFNCYINKDYTICIPIICKYIKDILMQKDSHITLRTIRIKFKPSSCYLANIRRHQILITKSDEKLMDRVKYTIWNQQQILFRKKTSLLRRRKQQFKEINLNLINLKCFIKKRLIS</sequence>